<evidence type="ECO:0000256" key="4">
    <source>
        <dbReference type="ARBA" id="ARBA00022989"/>
    </source>
</evidence>
<dbReference type="PANTHER" id="PTHR43652:SF2">
    <property type="entry name" value="BASIC AMINO ACID ANTIPORTER YFCC-RELATED"/>
    <property type="match status" value="1"/>
</dbReference>
<evidence type="ECO:0000256" key="3">
    <source>
        <dbReference type="ARBA" id="ARBA00022692"/>
    </source>
</evidence>
<feature type="transmembrane region" description="Helical" evidence="6">
    <location>
        <begin position="341"/>
        <end position="358"/>
    </location>
</feature>
<keyword evidence="3 6" id="KW-0812">Transmembrane</keyword>
<dbReference type="GO" id="GO:0005886">
    <property type="term" value="C:plasma membrane"/>
    <property type="evidence" value="ECO:0007669"/>
    <property type="project" value="UniProtKB-SubCell"/>
</dbReference>
<feature type="transmembrane region" description="Helical" evidence="6">
    <location>
        <begin position="432"/>
        <end position="452"/>
    </location>
</feature>
<feature type="transmembrane region" description="Helical" evidence="6">
    <location>
        <begin position="140"/>
        <end position="168"/>
    </location>
</feature>
<evidence type="ECO:0000256" key="2">
    <source>
        <dbReference type="ARBA" id="ARBA00022475"/>
    </source>
</evidence>
<dbReference type="AlphaFoldDB" id="A0A239IEA9"/>
<feature type="transmembrane region" description="Helical" evidence="6">
    <location>
        <begin position="180"/>
        <end position="200"/>
    </location>
</feature>
<feature type="transmembrane region" description="Helical" evidence="6">
    <location>
        <begin position="277"/>
        <end position="298"/>
    </location>
</feature>
<keyword evidence="2" id="KW-1003">Cell membrane</keyword>
<accession>A0A239IEA9</accession>
<dbReference type="Proteomes" id="UP000242915">
    <property type="component" value="Unassembled WGS sequence"/>
</dbReference>
<evidence type="ECO:0000256" key="5">
    <source>
        <dbReference type="ARBA" id="ARBA00023136"/>
    </source>
</evidence>
<feature type="transmembrane region" description="Helical" evidence="6">
    <location>
        <begin position="304"/>
        <end position="321"/>
    </location>
</feature>
<reference evidence="8" key="1">
    <citation type="submission" date="2017-06" db="EMBL/GenBank/DDBJ databases">
        <authorList>
            <person name="Varghese N."/>
            <person name="Submissions S."/>
        </authorList>
    </citation>
    <scope>NUCLEOTIDE SEQUENCE [LARGE SCALE GENOMIC DNA]</scope>
    <source>
        <strain evidence="8">CIP 108523</strain>
    </source>
</reference>
<feature type="transmembrane region" description="Helical" evidence="6">
    <location>
        <begin position="220"/>
        <end position="242"/>
    </location>
</feature>
<dbReference type="PANTHER" id="PTHR43652">
    <property type="entry name" value="BASIC AMINO ACID ANTIPORTER YFCC-RELATED"/>
    <property type="match status" value="1"/>
</dbReference>
<keyword evidence="5 6" id="KW-0472">Membrane</keyword>
<feature type="transmembrane region" description="Helical" evidence="6">
    <location>
        <begin position="103"/>
        <end position="120"/>
    </location>
</feature>
<organism evidence="7 8">
    <name type="scientific">Pseudomonas segetis</name>
    <dbReference type="NCBI Taxonomy" id="298908"/>
    <lineage>
        <taxon>Bacteria</taxon>
        <taxon>Pseudomonadati</taxon>
        <taxon>Pseudomonadota</taxon>
        <taxon>Gammaproteobacteria</taxon>
        <taxon>Pseudomonadales</taxon>
        <taxon>Pseudomonadaceae</taxon>
        <taxon>Pseudomonas</taxon>
    </lineage>
</organism>
<sequence>MCQQKWPTPLVITMSNTTMASDVSLRSPSPKAIPHAFVILFVLAVLAALITWVIPGGSYERLVNEQGRSVIVAGTYHWVEHQAIGPLAFFNAFFEGMKSGSSIIFFLLIVGGTFGVMRRSQALEGLVNLLLSRLAGREILIIPLMMTFFALCSATYGMIEGSIVYIFILLPLARRAGYDAVVAAAIPLIGTAIGYTGSFLNPFNVGVAQSIAELPLFSGMGYRMFCWLLFVALSAGYVMFYAQRVKRDPSRSVIADLAVPEQGVSQSELVQLEPRHLGILAAFGLALVVIIIGVSSWGWYLKEMAGIFLILGIVSGIIARMPANDIAQTFSEGCKDMVDGALAVGMAFTIVVIVQQSMTIDTIIHSLVSVVGNSSSNLAALGMYASQSLMNFVVTSGSGQAALTMPIMTPLADLAGVDRQVAVLAFQFGDGISNAFTPTAGWLIAGLTIAGVPWARWMRFMLPLILMLYALGAVLVVVANTFIWTGA</sequence>
<feature type="transmembrane region" description="Helical" evidence="6">
    <location>
        <begin position="464"/>
        <end position="484"/>
    </location>
</feature>
<feature type="transmembrane region" description="Helical" evidence="6">
    <location>
        <begin position="32"/>
        <end position="54"/>
    </location>
</feature>
<comment type="subcellular location">
    <subcellularLocation>
        <location evidence="1">Cell membrane</location>
        <topology evidence="1">Multi-pass membrane protein</topology>
    </subcellularLocation>
</comment>
<evidence type="ECO:0000313" key="8">
    <source>
        <dbReference type="Proteomes" id="UP000242915"/>
    </source>
</evidence>
<evidence type="ECO:0000256" key="1">
    <source>
        <dbReference type="ARBA" id="ARBA00004651"/>
    </source>
</evidence>
<evidence type="ECO:0000256" key="6">
    <source>
        <dbReference type="SAM" id="Phobius"/>
    </source>
</evidence>
<keyword evidence="4 6" id="KW-1133">Transmembrane helix</keyword>
<dbReference type="InterPro" id="IPR018385">
    <property type="entry name" value="C4_dicarb_anaerob_car-like"/>
</dbReference>
<dbReference type="Pfam" id="PF03606">
    <property type="entry name" value="DcuC"/>
    <property type="match status" value="1"/>
</dbReference>
<gene>
    <name evidence="7" type="ORF">SAMN05216255_3835</name>
</gene>
<name>A0A239IEA9_9PSED</name>
<dbReference type="EMBL" id="FZOG01000006">
    <property type="protein sequence ID" value="SNS91588.1"/>
    <property type="molecule type" value="Genomic_DNA"/>
</dbReference>
<dbReference type="InterPro" id="IPR051679">
    <property type="entry name" value="DASS-Related_Transporters"/>
</dbReference>
<evidence type="ECO:0000313" key="7">
    <source>
        <dbReference type="EMBL" id="SNS91588.1"/>
    </source>
</evidence>
<proteinExistence type="predicted"/>
<keyword evidence="8" id="KW-1185">Reference proteome</keyword>
<protein>
    <submittedName>
        <fullName evidence="7">Uncharacterized membrane protein YfcC, ion transporter superfamily</fullName>
    </submittedName>
</protein>